<evidence type="ECO:0000256" key="4">
    <source>
        <dbReference type="RuleBase" id="RU361185"/>
    </source>
</evidence>
<dbReference type="InterPro" id="IPR013780">
    <property type="entry name" value="Glyco_hydro_b"/>
</dbReference>
<keyword evidence="2 4" id="KW-0378">Hydrolase</keyword>
<evidence type="ECO:0000259" key="6">
    <source>
        <dbReference type="Pfam" id="PF21365"/>
    </source>
</evidence>
<dbReference type="KEGG" id="fek:C1H87_07245"/>
<dbReference type="EMBL" id="CP025791">
    <property type="protein sequence ID" value="AUP78515.1"/>
    <property type="molecule type" value="Genomic_DNA"/>
</dbReference>
<dbReference type="CDD" id="cd06592">
    <property type="entry name" value="GH31_NET37"/>
    <property type="match status" value="1"/>
</dbReference>
<dbReference type="PANTHER" id="PTHR43053">
    <property type="entry name" value="GLYCOSIDASE FAMILY 31"/>
    <property type="match status" value="1"/>
</dbReference>
<keyword evidence="8" id="KW-1185">Reference proteome</keyword>
<dbReference type="SUPFAM" id="SSF51445">
    <property type="entry name" value="(Trans)glycosidases"/>
    <property type="match status" value="1"/>
</dbReference>
<dbReference type="OrthoDB" id="176168at2"/>
<accession>A0A2K9PNA6</accession>
<evidence type="ECO:0000259" key="5">
    <source>
        <dbReference type="Pfam" id="PF01055"/>
    </source>
</evidence>
<reference evidence="7 8" key="1">
    <citation type="submission" date="2018-01" db="EMBL/GenBank/DDBJ databases">
        <title>Complete genome sequence of Flavivirga eckloniae ECD14 isolated from seaweed Ecklonia cava.</title>
        <authorList>
            <person name="Lee J.H."/>
            <person name="Baik K.S."/>
            <person name="Seong C.N."/>
        </authorList>
    </citation>
    <scope>NUCLEOTIDE SEQUENCE [LARGE SCALE GENOMIC DNA]</scope>
    <source>
        <strain evidence="7 8">ECD14</strain>
    </source>
</reference>
<dbReference type="PANTHER" id="PTHR43053:SF4">
    <property type="entry name" value="MYOGENESIS-REGULATING GLYCOSIDASE"/>
    <property type="match status" value="1"/>
</dbReference>
<protein>
    <submittedName>
        <fullName evidence="7">Glycoside hydrolase</fullName>
    </submittedName>
</protein>
<dbReference type="InterPro" id="IPR000322">
    <property type="entry name" value="Glyco_hydro_31_TIM"/>
</dbReference>
<feature type="domain" description="Glycoside hydrolase family 31 TIM barrel" evidence="5">
    <location>
        <begin position="158"/>
        <end position="320"/>
    </location>
</feature>
<dbReference type="SUPFAM" id="SSF51011">
    <property type="entry name" value="Glycosyl hydrolase domain"/>
    <property type="match status" value="1"/>
</dbReference>
<dbReference type="Gene3D" id="2.60.40.1180">
    <property type="entry name" value="Golgi alpha-mannosidase II"/>
    <property type="match status" value="1"/>
</dbReference>
<dbReference type="InterPro" id="IPR048395">
    <property type="entry name" value="Glyco_hydro_31_C"/>
</dbReference>
<feature type="domain" description="Glycosyl hydrolase family 31 C-terminal" evidence="6">
    <location>
        <begin position="468"/>
        <end position="549"/>
    </location>
</feature>
<gene>
    <name evidence="7" type="ORF">C1H87_07245</name>
</gene>
<dbReference type="Pfam" id="PF01055">
    <property type="entry name" value="Glyco_hydro_31_2nd"/>
    <property type="match status" value="1"/>
</dbReference>
<evidence type="ECO:0000256" key="2">
    <source>
        <dbReference type="ARBA" id="ARBA00022801"/>
    </source>
</evidence>
<sequence length="549" mass="62179">MLITKLCFRLIILTTIVNLCVSCHNNAEKKIPKQEIVSEEGTHWWAGITADGHLMPMDSTYSHNLIGDNKGNQIQPLLLSSKGDLIWSEAPFNFTFKNGTIVLDSVTGDIVNLKAGNTLKEAYLHASDSFFKPSGKLPDELLFSAPQYNTWIELVYDQNQEDILKYAHAIIDNGFPPGVLMIDDNWQEDYGKWDFHPGRFSNPKAMMDELHDLGFKVMLWVCPFVSPDCDVYRDLVSKKAFLVTEARESIKSALPQKDFRGNPKPEMVTWWNGISAVLDLSNPVAVDWFKSNLENLKEKYGVDGFKFDAGDTDFYRQGISDKNVTANDQTLLFGAIGLDYPLNEYRAMWKMGGQPLVERLRDKNHSWEDLQKLIPQMALEGIMGYYFSCPDMIGGGDFTSFINDAKLDQELIVRSAQCHALMPMMQFSVSPWRVLDEKHFNAVKKSVELRSKYSSTILKLAKEASLTGEPILRSMEYEYPNQGYATIKDQFLMGKDLLIAPALVKGQKEKDIIIPKGNWKDQSGNVVVGPKKITVKVDLNDLPIYVRQN</sequence>
<dbReference type="AlphaFoldDB" id="A0A2K9PNA6"/>
<evidence type="ECO:0000313" key="7">
    <source>
        <dbReference type="EMBL" id="AUP78515.1"/>
    </source>
</evidence>
<dbReference type="RefSeq" id="WP_102755170.1">
    <property type="nucleotide sequence ID" value="NZ_CP025791.1"/>
</dbReference>
<dbReference type="GO" id="GO:0005975">
    <property type="term" value="P:carbohydrate metabolic process"/>
    <property type="evidence" value="ECO:0007669"/>
    <property type="project" value="InterPro"/>
</dbReference>
<keyword evidence="3 4" id="KW-0326">Glycosidase</keyword>
<dbReference type="Proteomes" id="UP000235826">
    <property type="component" value="Chromosome"/>
</dbReference>
<proteinExistence type="inferred from homology"/>
<dbReference type="InterPro" id="IPR050985">
    <property type="entry name" value="Alpha-glycosidase_related"/>
</dbReference>
<dbReference type="InterPro" id="IPR017853">
    <property type="entry name" value="GH"/>
</dbReference>
<dbReference type="Gene3D" id="3.20.20.80">
    <property type="entry name" value="Glycosidases"/>
    <property type="match status" value="1"/>
</dbReference>
<name>A0A2K9PNA6_9FLAO</name>
<organism evidence="7 8">
    <name type="scientific">Flavivirga eckloniae</name>
    <dbReference type="NCBI Taxonomy" id="1803846"/>
    <lineage>
        <taxon>Bacteria</taxon>
        <taxon>Pseudomonadati</taxon>
        <taxon>Bacteroidota</taxon>
        <taxon>Flavobacteriia</taxon>
        <taxon>Flavobacteriales</taxon>
        <taxon>Flavobacteriaceae</taxon>
        <taxon>Flavivirga</taxon>
    </lineage>
</organism>
<dbReference type="Pfam" id="PF21365">
    <property type="entry name" value="Glyco_hydro_31_3rd"/>
    <property type="match status" value="1"/>
</dbReference>
<dbReference type="GO" id="GO:0004553">
    <property type="term" value="F:hydrolase activity, hydrolyzing O-glycosyl compounds"/>
    <property type="evidence" value="ECO:0007669"/>
    <property type="project" value="InterPro"/>
</dbReference>
<comment type="similarity">
    <text evidence="1 4">Belongs to the glycosyl hydrolase 31 family.</text>
</comment>
<evidence type="ECO:0000256" key="3">
    <source>
        <dbReference type="ARBA" id="ARBA00023295"/>
    </source>
</evidence>
<evidence type="ECO:0000313" key="8">
    <source>
        <dbReference type="Proteomes" id="UP000235826"/>
    </source>
</evidence>
<evidence type="ECO:0000256" key="1">
    <source>
        <dbReference type="ARBA" id="ARBA00007806"/>
    </source>
</evidence>